<dbReference type="GO" id="GO:0008664">
    <property type="term" value="F:RNA 2',3'-cyclic 3'-phosphodiesterase activity"/>
    <property type="evidence" value="ECO:0007669"/>
    <property type="project" value="UniProtKB-EC"/>
</dbReference>
<feature type="short sequence motif" description="HXTX 2" evidence="2">
    <location>
        <begin position="127"/>
        <end position="130"/>
    </location>
</feature>
<evidence type="ECO:0000256" key="2">
    <source>
        <dbReference type="HAMAP-Rule" id="MF_01940"/>
    </source>
</evidence>
<dbReference type="EC" id="3.1.4.58" evidence="2"/>
<evidence type="ECO:0000313" key="4">
    <source>
        <dbReference type="Proteomes" id="UP000462760"/>
    </source>
</evidence>
<dbReference type="NCBIfam" id="TIGR02258">
    <property type="entry name" value="2_5_ligase"/>
    <property type="match status" value="1"/>
</dbReference>
<keyword evidence="1 2" id="KW-0378">Hydrolase</keyword>
<dbReference type="PANTHER" id="PTHR35561">
    <property type="entry name" value="RNA 2',3'-CYCLIC PHOSPHODIESTERASE"/>
    <property type="match status" value="1"/>
</dbReference>
<dbReference type="GO" id="GO:0004113">
    <property type="term" value="F:2',3'-cyclic-nucleotide 3'-phosphodiesterase activity"/>
    <property type="evidence" value="ECO:0007669"/>
    <property type="project" value="InterPro"/>
</dbReference>
<evidence type="ECO:0000313" key="3">
    <source>
        <dbReference type="EMBL" id="MSS42133.1"/>
    </source>
</evidence>
<dbReference type="HAMAP" id="MF_01940">
    <property type="entry name" value="RNA_CPDase"/>
    <property type="match status" value="1"/>
</dbReference>
<dbReference type="AlphaFoldDB" id="A0A844F8F2"/>
<dbReference type="Gene3D" id="3.90.1140.10">
    <property type="entry name" value="Cyclic phosphodiesterase"/>
    <property type="match status" value="1"/>
</dbReference>
<comment type="caution">
    <text evidence="3">The sequence shown here is derived from an EMBL/GenBank/DDBJ whole genome shotgun (WGS) entry which is preliminary data.</text>
</comment>
<dbReference type="SUPFAM" id="SSF55144">
    <property type="entry name" value="LigT-like"/>
    <property type="match status" value="1"/>
</dbReference>
<name>A0A844F8F2_9FIRM</name>
<gene>
    <name evidence="3" type="primary">thpR</name>
    <name evidence="3" type="ORF">FYJ27_00060</name>
</gene>
<dbReference type="InterPro" id="IPR004175">
    <property type="entry name" value="RNA_CPDase"/>
</dbReference>
<comment type="function">
    <text evidence="2">Hydrolyzes RNA 2',3'-cyclic phosphodiester to an RNA 2'-phosphomonoester.</text>
</comment>
<dbReference type="PANTHER" id="PTHR35561:SF1">
    <property type="entry name" value="RNA 2',3'-CYCLIC PHOSPHODIESTERASE"/>
    <property type="match status" value="1"/>
</dbReference>
<organism evidence="3 4">
    <name type="scientific">Anaerosalibacter bizertensis</name>
    <dbReference type="NCBI Taxonomy" id="932217"/>
    <lineage>
        <taxon>Bacteria</taxon>
        <taxon>Bacillati</taxon>
        <taxon>Bacillota</taxon>
        <taxon>Tissierellia</taxon>
        <taxon>Tissierellales</taxon>
        <taxon>Sporanaerobacteraceae</taxon>
        <taxon>Anaerosalibacter</taxon>
    </lineage>
</organism>
<dbReference type="Pfam" id="PF13563">
    <property type="entry name" value="2_5_RNA_ligase2"/>
    <property type="match status" value="1"/>
</dbReference>
<feature type="active site" description="Proton acceptor" evidence="2">
    <location>
        <position position="127"/>
    </location>
</feature>
<feature type="short sequence motif" description="HXTX 1" evidence="2">
    <location>
        <begin position="40"/>
        <end position="43"/>
    </location>
</feature>
<evidence type="ECO:0000256" key="1">
    <source>
        <dbReference type="ARBA" id="ARBA00022801"/>
    </source>
</evidence>
<accession>A0A844F8F2</accession>
<reference evidence="3 4" key="1">
    <citation type="submission" date="2019-08" db="EMBL/GenBank/DDBJ databases">
        <title>In-depth cultivation of the pig gut microbiome towards novel bacterial diversity and tailored functional studies.</title>
        <authorList>
            <person name="Wylensek D."/>
            <person name="Hitch T.C.A."/>
            <person name="Clavel T."/>
        </authorList>
    </citation>
    <scope>NUCLEOTIDE SEQUENCE [LARGE SCALE GENOMIC DNA]</scope>
    <source>
        <strain evidence="3 4">Med78-601-WT-4W-RMD-3</strain>
    </source>
</reference>
<comment type="similarity">
    <text evidence="2">Belongs to the 2H phosphoesterase superfamily. ThpR family.</text>
</comment>
<dbReference type="RefSeq" id="WP_154481245.1">
    <property type="nucleotide sequence ID" value="NZ_VULR01000001.1"/>
</dbReference>
<protein>
    <recommendedName>
        <fullName evidence="2">RNA 2',3'-cyclic phosphodiesterase</fullName>
        <shortName evidence="2">RNA 2',3'-CPDase</shortName>
        <ecNumber evidence="2">3.1.4.58</ecNumber>
    </recommendedName>
</protein>
<dbReference type="Proteomes" id="UP000462760">
    <property type="component" value="Unassembled WGS sequence"/>
</dbReference>
<dbReference type="EMBL" id="VULR01000001">
    <property type="protein sequence ID" value="MSS42133.1"/>
    <property type="molecule type" value="Genomic_DNA"/>
</dbReference>
<dbReference type="InterPro" id="IPR009097">
    <property type="entry name" value="Cyclic_Pdiesterase"/>
</dbReference>
<proteinExistence type="inferred from homology"/>
<comment type="catalytic activity">
    <reaction evidence="2">
        <text>a 3'-end 2',3'-cyclophospho-ribonucleotide-RNA + H2O = a 3'-end 2'-phospho-ribonucleotide-RNA + H(+)</text>
        <dbReference type="Rhea" id="RHEA:11828"/>
        <dbReference type="Rhea" id="RHEA-COMP:10464"/>
        <dbReference type="Rhea" id="RHEA-COMP:17353"/>
        <dbReference type="ChEBI" id="CHEBI:15377"/>
        <dbReference type="ChEBI" id="CHEBI:15378"/>
        <dbReference type="ChEBI" id="CHEBI:83064"/>
        <dbReference type="ChEBI" id="CHEBI:173113"/>
        <dbReference type="EC" id="3.1.4.58"/>
    </reaction>
</comment>
<dbReference type="OrthoDB" id="9789350at2"/>
<sequence length="188" mass="22307">MRSFIALEFDEKLKDKLSNIQSNIKEEAIKGSWVPYDNFHLTLKFLGNIKLEGMPKIDKSIKNICTKFNPIHLTLDRLGFFEGNENIRVLWLGTRGDTKALSTLHRRLEDEMVKIGFKRENRRFKPHITLARRVVLKKDFYELKDQLNKEMDYDFTLSKIKLMKSEEIMGKRVYTPLKSYKFKKITTE</sequence>
<feature type="active site" description="Proton donor" evidence="2">
    <location>
        <position position="40"/>
    </location>
</feature>